<evidence type="ECO:0000256" key="1">
    <source>
        <dbReference type="ARBA" id="ARBA00004141"/>
    </source>
</evidence>
<feature type="compositionally biased region" description="Gly residues" evidence="5">
    <location>
        <begin position="75"/>
        <end position="84"/>
    </location>
</feature>
<evidence type="ECO:0000256" key="2">
    <source>
        <dbReference type="ARBA" id="ARBA00022692"/>
    </source>
</evidence>
<dbReference type="InParanoid" id="A0A2V0NT95"/>
<protein>
    <recommendedName>
        <fullName evidence="9">Cobalt ABC transporter permease</fullName>
    </recommendedName>
</protein>
<dbReference type="GO" id="GO:0005886">
    <property type="term" value="C:plasma membrane"/>
    <property type="evidence" value="ECO:0007669"/>
    <property type="project" value="UniProtKB-ARBA"/>
</dbReference>
<sequence>MASLGSRPLLGPPVAHRQRPIVFSNNPWACCSSVIAPRAPHGALQRRQQREQRPRGELLRAAAAAGALAGDGGVLPQPAGGGEASGQAAAAAGGKGKGKAKQEKLPFQQRVLNSILNVSNVPYSSFVPYPVTPLHKVDAQIKQLWLVAIYILIARATPWLRVGIAACVAGLTVATLPRRLWAAQLRRLGFICALIFAFTAIGADGVPPLLQARALPNGAEGLPALAPDSPYSYVLLNLGFITITRRSINLAITAAALTFCALQSASLCLVTTPGEEMAVALQRWLAPLRLLRVPTQRIGVTLLLSLRFMSLVFEEVRNLCLGLASRGVDWRAQGGRGSIEVFARLLVRLFSNLFQRSENIAQAMVVRGFLGPEQHHLYMMRSNVSSPLANAAAVALLVGLAAAVAALR</sequence>
<evidence type="ECO:0000256" key="6">
    <source>
        <dbReference type="SAM" id="Phobius"/>
    </source>
</evidence>
<evidence type="ECO:0008006" key="9">
    <source>
        <dbReference type="Google" id="ProtNLM"/>
    </source>
</evidence>
<accession>A0A2V0NT95</accession>
<comment type="caution">
    <text evidence="7">The sequence shown here is derived from an EMBL/GenBank/DDBJ whole genome shotgun (WGS) entry which is preliminary data.</text>
</comment>
<evidence type="ECO:0000256" key="5">
    <source>
        <dbReference type="SAM" id="MobiDB-lite"/>
    </source>
</evidence>
<dbReference type="AlphaFoldDB" id="A0A2V0NT95"/>
<evidence type="ECO:0000256" key="4">
    <source>
        <dbReference type="ARBA" id="ARBA00023136"/>
    </source>
</evidence>
<feature type="transmembrane region" description="Helical" evidence="6">
    <location>
        <begin position="388"/>
        <end position="407"/>
    </location>
</feature>
<organism evidence="7 8">
    <name type="scientific">Raphidocelis subcapitata</name>
    <dbReference type="NCBI Taxonomy" id="307507"/>
    <lineage>
        <taxon>Eukaryota</taxon>
        <taxon>Viridiplantae</taxon>
        <taxon>Chlorophyta</taxon>
        <taxon>core chlorophytes</taxon>
        <taxon>Chlorophyceae</taxon>
        <taxon>CS clade</taxon>
        <taxon>Sphaeropleales</taxon>
        <taxon>Selenastraceae</taxon>
        <taxon>Raphidocelis</taxon>
    </lineage>
</organism>
<gene>
    <name evidence="7" type="ORF">Rsub_03715</name>
</gene>
<dbReference type="GO" id="GO:0009507">
    <property type="term" value="C:chloroplast"/>
    <property type="evidence" value="ECO:0007669"/>
    <property type="project" value="TreeGrafter"/>
</dbReference>
<dbReference type="PANTHER" id="PTHR33514">
    <property type="entry name" value="PROTEIN ABCI12, CHLOROPLASTIC"/>
    <property type="match status" value="1"/>
</dbReference>
<feature type="region of interest" description="Disordered" evidence="5">
    <location>
        <begin position="75"/>
        <end position="99"/>
    </location>
</feature>
<comment type="subcellular location">
    <subcellularLocation>
        <location evidence="1">Membrane</location>
        <topology evidence="1">Multi-pass membrane protein</topology>
    </subcellularLocation>
</comment>
<dbReference type="PANTHER" id="PTHR33514:SF13">
    <property type="entry name" value="PROTEIN ABCI12, CHLOROPLASTIC"/>
    <property type="match status" value="1"/>
</dbReference>
<keyword evidence="4 6" id="KW-0472">Membrane</keyword>
<dbReference type="Pfam" id="PF02361">
    <property type="entry name" value="CbiQ"/>
    <property type="match status" value="1"/>
</dbReference>
<dbReference type="STRING" id="307507.A0A2V0NT95"/>
<evidence type="ECO:0000256" key="3">
    <source>
        <dbReference type="ARBA" id="ARBA00022989"/>
    </source>
</evidence>
<feature type="transmembrane region" description="Helical" evidence="6">
    <location>
        <begin position="159"/>
        <end position="176"/>
    </location>
</feature>
<dbReference type="OrthoDB" id="2019294at2759"/>
<keyword evidence="2 6" id="KW-0812">Transmembrane</keyword>
<feature type="transmembrane region" description="Helical" evidence="6">
    <location>
        <begin position="188"/>
        <end position="210"/>
    </location>
</feature>
<keyword evidence="8" id="KW-1185">Reference proteome</keyword>
<dbReference type="CDD" id="cd16914">
    <property type="entry name" value="EcfT"/>
    <property type="match status" value="1"/>
</dbReference>
<dbReference type="FunCoup" id="A0A2V0NT95">
    <property type="interactions" value="350"/>
</dbReference>
<dbReference type="EMBL" id="BDRX01000020">
    <property type="protein sequence ID" value="GBF90861.1"/>
    <property type="molecule type" value="Genomic_DNA"/>
</dbReference>
<name>A0A2V0NT95_9CHLO</name>
<evidence type="ECO:0000313" key="8">
    <source>
        <dbReference type="Proteomes" id="UP000247498"/>
    </source>
</evidence>
<dbReference type="Proteomes" id="UP000247498">
    <property type="component" value="Unassembled WGS sequence"/>
</dbReference>
<dbReference type="InterPro" id="IPR003339">
    <property type="entry name" value="ABC/ECF_trnsptr_transmembrane"/>
</dbReference>
<keyword evidence="3 6" id="KW-1133">Transmembrane helix</keyword>
<reference evidence="7 8" key="1">
    <citation type="journal article" date="2018" name="Sci. Rep.">
        <title>Raphidocelis subcapitata (=Pseudokirchneriella subcapitata) provides an insight into genome evolution and environmental adaptations in the Sphaeropleales.</title>
        <authorList>
            <person name="Suzuki S."/>
            <person name="Yamaguchi H."/>
            <person name="Nakajima N."/>
            <person name="Kawachi M."/>
        </authorList>
    </citation>
    <scope>NUCLEOTIDE SEQUENCE [LARGE SCALE GENOMIC DNA]</scope>
    <source>
        <strain evidence="7 8">NIES-35</strain>
    </source>
</reference>
<proteinExistence type="predicted"/>
<evidence type="ECO:0000313" key="7">
    <source>
        <dbReference type="EMBL" id="GBF90861.1"/>
    </source>
</evidence>